<evidence type="ECO:0000313" key="1">
    <source>
        <dbReference type="EMBL" id="BDP43339.1"/>
    </source>
</evidence>
<dbReference type="EMBL" id="AP026561">
    <property type="protein sequence ID" value="BDP43339.1"/>
    <property type="molecule type" value="Genomic_DNA"/>
</dbReference>
<gene>
    <name evidence="1" type="ORF">DAETH_33080</name>
</gene>
<dbReference type="RefSeq" id="WP_264777829.1">
    <property type="nucleotide sequence ID" value="NZ_AP026561.1"/>
</dbReference>
<organism evidence="1 2">
    <name type="scientific">Deinococcus aetherius</name>
    <dbReference type="NCBI Taxonomy" id="200252"/>
    <lineage>
        <taxon>Bacteria</taxon>
        <taxon>Thermotogati</taxon>
        <taxon>Deinococcota</taxon>
        <taxon>Deinococci</taxon>
        <taxon>Deinococcales</taxon>
        <taxon>Deinococcaceae</taxon>
        <taxon>Deinococcus</taxon>
    </lineage>
</organism>
<geneLocation type="plasmid" evidence="1 2">
    <name>pDAETH-1</name>
</geneLocation>
<name>A0ABM8AHU9_9DEIO</name>
<proteinExistence type="predicted"/>
<accession>A0ABM8AHU9</accession>
<reference evidence="1" key="1">
    <citation type="submission" date="2022-07" db="EMBL/GenBank/DDBJ databases">
        <title>Complete Genome Sequence of the Radioresistant Bacterium Deinococcus aetherius ST0316, Isolated from the Air Dust collected in Lower Stratosphere above Japan.</title>
        <authorList>
            <person name="Satoh K."/>
            <person name="Hagiwara K."/>
            <person name="Katsumata K."/>
            <person name="Kubo A."/>
            <person name="Yokobori S."/>
            <person name="Yamagishi A."/>
            <person name="Oono Y."/>
            <person name="Narumi I."/>
        </authorList>
    </citation>
    <scope>NUCLEOTIDE SEQUENCE</scope>
    <source>
        <strain evidence="1">ST0316</strain>
        <plasmid evidence="1">pDAETH-1</plasmid>
    </source>
</reference>
<sequence>MDGRRVMQVQRSGTQNASCGARDPFLVLHALTVPQQSVDRTARELNGSPRRIHDFAVQLERLYRLAGGQ</sequence>
<evidence type="ECO:0000313" key="2">
    <source>
        <dbReference type="Proteomes" id="UP001064971"/>
    </source>
</evidence>
<keyword evidence="2" id="KW-1185">Reference proteome</keyword>
<protein>
    <submittedName>
        <fullName evidence="1">Uncharacterized protein</fullName>
    </submittedName>
</protein>
<keyword evidence="1" id="KW-0614">Plasmid</keyword>
<dbReference type="Proteomes" id="UP001064971">
    <property type="component" value="Plasmid pDAETH-1"/>
</dbReference>